<organism evidence="16 17">
    <name type="scientific">Elysia chlorotica</name>
    <name type="common">Eastern emerald elysia</name>
    <name type="synonym">Sea slug</name>
    <dbReference type="NCBI Taxonomy" id="188477"/>
    <lineage>
        <taxon>Eukaryota</taxon>
        <taxon>Metazoa</taxon>
        <taxon>Spiralia</taxon>
        <taxon>Lophotrochozoa</taxon>
        <taxon>Mollusca</taxon>
        <taxon>Gastropoda</taxon>
        <taxon>Heterobranchia</taxon>
        <taxon>Euthyneura</taxon>
        <taxon>Panpulmonata</taxon>
        <taxon>Sacoglossa</taxon>
        <taxon>Placobranchoidea</taxon>
        <taxon>Plakobranchidae</taxon>
        <taxon>Elysia</taxon>
    </lineage>
</organism>
<comment type="subcellular location">
    <subcellularLocation>
        <location evidence="1">Endoplasmic reticulum membrane</location>
        <topology evidence="1">Multi-pass membrane protein</topology>
    </subcellularLocation>
</comment>
<feature type="active site" description="Nucleophile" evidence="12">
    <location>
        <position position="167"/>
    </location>
</feature>
<feature type="transmembrane region" description="Helical" evidence="14">
    <location>
        <begin position="311"/>
        <end position="335"/>
    </location>
</feature>
<evidence type="ECO:0000256" key="2">
    <source>
        <dbReference type="ARBA" id="ARBA00004742"/>
    </source>
</evidence>
<keyword evidence="9 14" id="KW-1133">Transmembrane helix</keyword>
<feature type="transmembrane region" description="Helical" evidence="14">
    <location>
        <begin position="247"/>
        <end position="269"/>
    </location>
</feature>
<dbReference type="EMBL" id="RQTK01000136">
    <property type="protein sequence ID" value="RUS86528.1"/>
    <property type="molecule type" value="Genomic_DNA"/>
</dbReference>
<keyword evidence="6 14" id="KW-0812">Transmembrane</keyword>
<evidence type="ECO:0000256" key="3">
    <source>
        <dbReference type="ARBA" id="ARBA00009266"/>
    </source>
</evidence>
<evidence type="ECO:0000256" key="12">
    <source>
        <dbReference type="PIRSR" id="PIRSR000905-1"/>
    </source>
</evidence>
<dbReference type="UniPathway" id="UPA00138"/>
<feature type="active site" description="Proton donor" evidence="12">
    <location>
        <position position="116"/>
    </location>
</feature>
<evidence type="ECO:0000256" key="4">
    <source>
        <dbReference type="ARBA" id="ARBA00012634"/>
    </source>
</evidence>
<evidence type="ECO:0000313" key="16">
    <source>
        <dbReference type="EMBL" id="RUS86528.1"/>
    </source>
</evidence>
<evidence type="ECO:0000256" key="5">
    <source>
        <dbReference type="ARBA" id="ARBA00022432"/>
    </source>
</evidence>
<feature type="binding site" evidence="13">
    <location>
        <position position="80"/>
    </location>
    <ligand>
        <name>substrate</name>
    </ligand>
</feature>
<evidence type="ECO:0000256" key="7">
    <source>
        <dbReference type="ARBA" id="ARBA00022801"/>
    </source>
</evidence>
<feature type="binding site" evidence="13">
    <location>
        <position position="161"/>
    </location>
    <ligand>
        <name>substrate</name>
    </ligand>
</feature>
<evidence type="ECO:0000259" key="15">
    <source>
        <dbReference type="SMART" id="SM00014"/>
    </source>
</evidence>
<evidence type="ECO:0000313" key="17">
    <source>
        <dbReference type="Proteomes" id="UP000271974"/>
    </source>
</evidence>
<dbReference type="PANTHER" id="PTHR12591">
    <property type="entry name" value="GLUCOSE-6-PHOSPHATASE"/>
    <property type="match status" value="1"/>
</dbReference>
<keyword evidence="8 11" id="KW-0256">Endoplasmic reticulum</keyword>
<keyword evidence="10 11" id="KW-0472">Membrane</keyword>
<feature type="transmembrane region" description="Helical" evidence="14">
    <location>
        <begin position="172"/>
        <end position="194"/>
    </location>
</feature>
<evidence type="ECO:0000256" key="1">
    <source>
        <dbReference type="ARBA" id="ARBA00004477"/>
    </source>
</evidence>
<dbReference type="GO" id="GO:0004346">
    <property type="term" value="F:glucose-6-phosphatase activity"/>
    <property type="evidence" value="ECO:0007669"/>
    <property type="project" value="UniProtKB-EC"/>
</dbReference>
<feature type="transmembrane region" description="Helical" evidence="14">
    <location>
        <begin position="144"/>
        <end position="166"/>
    </location>
</feature>
<evidence type="ECO:0000256" key="9">
    <source>
        <dbReference type="ARBA" id="ARBA00022989"/>
    </source>
</evidence>
<reference evidence="16 17" key="1">
    <citation type="submission" date="2019-01" db="EMBL/GenBank/DDBJ databases">
        <title>A draft genome assembly of the solar-powered sea slug Elysia chlorotica.</title>
        <authorList>
            <person name="Cai H."/>
            <person name="Li Q."/>
            <person name="Fang X."/>
            <person name="Li J."/>
            <person name="Curtis N.E."/>
            <person name="Altenburger A."/>
            <person name="Shibata T."/>
            <person name="Feng M."/>
            <person name="Maeda T."/>
            <person name="Schwartz J.A."/>
            <person name="Shigenobu S."/>
            <person name="Lundholm N."/>
            <person name="Nishiyama T."/>
            <person name="Yang H."/>
            <person name="Hasebe M."/>
            <person name="Li S."/>
            <person name="Pierce S.K."/>
            <person name="Wang J."/>
        </authorList>
    </citation>
    <scope>NUCLEOTIDE SEQUENCE [LARGE SCALE GENOMIC DNA]</scope>
    <source>
        <strain evidence="16">EC2010</strain>
        <tissue evidence="16">Whole organism of an adult</tissue>
    </source>
</reference>
<comment type="pathway">
    <text evidence="2 11">Carbohydrate biosynthesis; gluconeogenesis.</text>
</comment>
<evidence type="ECO:0000256" key="8">
    <source>
        <dbReference type="ARBA" id="ARBA00022824"/>
    </source>
</evidence>
<gene>
    <name evidence="16" type="ORF">EGW08_005720</name>
</gene>
<evidence type="ECO:0000256" key="11">
    <source>
        <dbReference type="PIRNR" id="PIRNR000905"/>
    </source>
</evidence>
<dbReference type="AlphaFoldDB" id="A0A433TYE5"/>
<dbReference type="STRING" id="188477.A0A433TYE5"/>
<comment type="caution">
    <text evidence="16">The sequence shown here is derived from an EMBL/GenBank/DDBJ whole genome shotgun (WGS) entry which is preliminary data.</text>
</comment>
<evidence type="ECO:0000256" key="13">
    <source>
        <dbReference type="PIRSR" id="PIRSR000905-2"/>
    </source>
</evidence>
<accession>A0A433TYE5</accession>
<evidence type="ECO:0000256" key="6">
    <source>
        <dbReference type="ARBA" id="ARBA00022692"/>
    </source>
</evidence>
<evidence type="ECO:0000256" key="10">
    <source>
        <dbReference type="ARBA" id="ARBA00023136"/>
    </source>
</evidence>
<dbReference type="InterPro" id="IPR016275">
    <property type="entry name" value="Glucose-6-phosphatase"/>
</dbReference>
<feature type="transmembrane region" description="Helical" evidence="14">
    <location>
        <begin position="281"/>
        <end position="299"/>
    </location>
</feature>
<feature type="domain" description="Phosphatidic acid phosphatase type 2/haloperoxidase" evidence="15">
    <location>
        <begin position="54"/>
        <end position="187"/>
    </location>
</feature>
<dbReference type="GO" id="GO:0005789">
    <property type="term" value="C:endoplasmic reticulum membrane"/>
    <property type="evidence" value="ECO:0007669"/>
    <property type="project" value="UniProtKB-SubCell"/>
</dbReference>
<proteinExistence type="inferred from homology"/>
<keyword evidence="5 11" id="KW-0312">Gluconeogenesis</keyword>
<dbReference type="PIRSF" id="PIRSF000905">
    <property type="entry name" value="Glucose-6-phosphatase"/>
    <property type="match status" value="1"/>
</dbReference>
<dbReference type="InterPro" id="IPR000326">
    <property type="entry name" value="PAP2/HPO"/>
</dbReference>
<keyword evidence="17" id="KW-1185">Reference proteome</keyword>
<comment type="similarity">
    <text evidence="3 11">Belongs to the glucose-6-phosphatase family.</text>
</comment>
<evidence type="ECO:0000256" key="14">
    <source>
        <dbReference type="SAM" id="Phobius"/>
    </source>
</evidence>
<dbReference type="Pfam" id="PF01569">
    <property type="entry name" value="PAP2"/>
    <property type="match status" value="1"/>
</dbReference>
<dbReference type="SMART" id="SM00014">
    <property type="entry name" value="acidPPc"/>
    <property type="match status" value="1"/>
</dbReference>
<dbReference type="InterPro" id="IPR036938">
    <property type="entry name" value="PAP2/HPO_sf"/>
</dbReference>
<dbReference type="EC" id="3.1.3.9" evidence="4 11"/>
<dbReference type="PANTHER" id="PTHR12591:SF0">
    <property type="entry name" value="FI19814P1"/>
    <property type="match status" value="1"/>
</dbReference>
<name>A0A433TYE5_ELYCH</name>
<dbReference type="Proteomes" id="UP000271974">
    <property type="component" value="Unassembled WGS sequence"/>
</dbReference>
<dbReference type="GO" id="GO:0006094">
    <property type="term" value="P:gluconeogenesis"/>
    <property type="evidence" value="ECO:0007669"/>
    <property type="project" value="UniProtKB-UniRule"/>
</dbReference>
<dbReference type="SUPFAM" id="SSF48317">
    <property type="entry name" value="Acid phosphatase/Vanadium-dependent haloperoxidase"/>
    <property type="match status" value="1"/>
</dbReference>
<dbReference type="GO" id="GO:0051156">
    <property type="term" value="P:glucose 6-phosphate metabolic process"/>
    <property type="evidence" value="ECO:0007669"/>
    <property type="project" value="TreeGrafter"/>
</dbReference>
<dbReference type="OrthoDB" id="6416209at2759"/>
<keyword evidence="7 11" id="KW-0378">Hydrolase</keyword>
<dbReference type="Gene3D" id="1.20.144.10">
    <property type="entry name" value="Phosphatidic acid phosphatase type 2/haloperoxidase"/>
    <property type="match status" value="1"/>
</dbReference>
<sequence>MATVLMYWGVSVIIDIQEKLKDYSGFMTFLSSVGDPRFAFTVYFPVAYCLHRSVGIRVLLAAAISEWLNAVLKWVLHGERPYWWVHQAGLYPADAVPHLRQFNITCETGPGCPSGHAMITSSVWYILVSDFLYYKQVKSTTMKFLCWSLYFLLMCAVSLSRLFIAAHFPHQVIAGVLSGVVLGQVLNSVSISAVRPLHYMALSAGLSLLAWTTHCLLQCLGLDPLWSVALATEWCAYREWIHLDTTLFYSLVRDVSSLAGLSVGVWLLAGKHVGKPTASHSTVVTALQIVLALTVSLAAENYKPAHDNVLLFYAIGFVKHFLTVICIVAGISLLFDNARLLQVQEKHDVDRKL</sequence>
<protein>
    <recommendedName>
        <fullName evidence="4 11">Glucose-6-phosphatase</fullName>
        <ecNumber evidence="4 11">3.1.3.9</ecNumber>
    </recommendedName>
</protein>